<dbReference type="Proteomes" id="UP000826271">
    <property type="component" value="Unassembled WGS sequence"/>
</dbReference>
<dbReference type="SUPFAM" id="SSF52058">
    <property type="entry name" value="L domain-like"/>
    <property type="match status" value="1"/>
</dbReference>
<dbReference type="PANTHER" id="PTHR15140">
    <property type="entry name" value="TUBULIN-SPECIFIC CHAPERONE E"/>
    <property type="match status" value="1"/>
</dbReference>
<gene>
    <name evidence="1" type="ORF">BUALT_Bualt07G0029900</name>
</gene>
<evidence type="ECO:0000313" key="1">
    <source>
        <dbReference type="EMBL" id="KAG8378873.1"/>
    </source>
</evidence>
<reference evidence="1" key="1">
    <citation type="submission" date="2019-10" db="EMBL/GenBank/DDBJ databases">
        <authorList>
            <person name="Zhang R."/>
            <person name="Pan Y."/>
            <person name="Wang J."/>
            <person name="Ma R."/>
            <person name="Yu S."/>
        </authorList>
    </citation>
    <scope>NUCLEOTIDE SEQUENCE</scope>
    <source>
        <strain evidence="1">LA-IB0</strain>
        <tissue evidence="1">Leaf</tissue>
    </source>
</reference>
<dbReference type="AlphaFoldDB" id="A0AAV6X8N2"/>
<dbReference type="InterPro" id="IPR032675">
    <property type="entry name" value="LRR_dom_sf"/>
</dbReference>
<keyword evidence="2" id="KW-1185">Reference proteome</keyword>
<proteinExistence type="predicted"/>
<dbReference type="EMBL" id="WHWC01000007">
    <property type="protein sequence ID" value="KAG8378873.1"/>
    <property type="molecule type" value="Genomic_DNA"/>
</dbReference>
<organism evidence="1 2">
    <name type="scientific">Buddleja alternifolia</name>
    <dbReference type="NCBI Taxonomy" id="168488"/>
    <lineage>
        <taxon>Eukaryota</taxon>
        <taxon>Viridiplantae</taxon>
        <taxon>Streptophyta</taxon>
        <taxon>Embryophyta</taxon>
        <taxon>Tracheophyta</taxon>
        <taxon>Spermatophyta</taxon>
        <taxon>Magnoliopsida</taxon>
        <taxon>eudicotyledons</taxon>
        <taxon>Gunneridae</taxon>
        <taxon>Pentapetalae</taxon>
        <taxon>asterids</taxon>
        <taxon>lamiids</taxon>
        <taxon>Lamiales</taxon>
        <taxon>Scrophulariaceae</taxon>
        <taxon>Buddlejeae</taxon>
        <taxon>Buddleja</taxon>
    </lineage>
</organism>
<name>A0AAV6X8N2_9LAMI</name>
<accession>A0AAV6X8N2</accession>
<dbReference type="Gene3D" id="3.80.10.10">
    <property type="entry name" value="Ribonuclease Inhibitor"/>
    <property type="match status" value="1"/>
</dbReference>
<comment type="caution">
    <text evidence="1">The sequence shown here is derived from an EMBL/GenBank/DDBJ whole genome shotgun (WGS) entry which is preliminary data.</text>
</comment>
<dbReference type="PANTHER" id="PTHR15140:SF33">
    <property type="entry name" value="LATE BLIGHT RESISTANCE PROTEIN HOMOLOG R1A-3 ISOFORM X1"/>
    <property type="match status" value="1"/>
</dbReference>
<sequence length="147" mass="16882">MTVIGSLPNLEVLYLFETLEKDSTWNPVEGGFRQLKFLFVVNSRLRRWRAESIHFPKLEILILVCMYKLEEIPCGIGEIETLRIIDLGSCSISSRISAVEIWEEQQIVGNEDLQVFINGVNLSKVMLPNRLESFMTSLIPESNWHIG</sequence>
<evidence type="ECO:0000313" key="2">
    <source>
        <dbReference type="Proteomes" id="UP000826271"/>
    </source>
</evidence>
<protein>
    <submittedName>
        <fullName evidence="1">Uncharacterized protein</fullName>
    </submittedName>
</protein>